<gene>
    <name evidence="1" type="primary">mshD3</name>
    <name evidence="1" type="ORF">AHOG_16410</name>
</gene>
<proteinExistence type="predicted"/>
<dbReference type="PROSITE" id="PS51186">
    <property type="entry name" value="GNAT"/>
    <property type="match status" value="1"/>
</dbReference>
<keyword evidence="1" id="KW-0012">Acyltransferase</keyword>
<organism evidence="1 2">
    <name type="scientific">Actinoalloteichus hoggarensis</name>
    <dbReference type="NCBI Taxonomy" id="1470176"/>
    <lineage>
        <taxon>Bacteria</taxon>
        <taxon>Bacillati</taxon>
        <taxon>Actinomycetota</taxon>
        <taxon>Actinomycetes</taxon>
        <taxon>Pseudonocardiales</taxon>
        <taxon>Pseudonocardiaceae</taxon>
        <taxon>Actinoalloteichus</taxon>
    </lineage>
</organism>
<protein>
    <submittedName>
        <fullName evidence="1">Mycothiol acetyltransferase</fullName>
        <ecNumber evidence="1">2.3.1.189</ecNumber>
    </submittedName>
</protein>
<dbReference type="InterPro" id="IPR000182">
    <property type="entry name" value="GNAT_dom"/>
</dbReference>
<dbReference type="EMBL" id="CP022521">
    <property type="protein sequence ID" value="ASO20908.1"/>
    <property type="molecule type" value="Genomic_DNA"/>
</dbReference>
<keyword evidence="1" id="KW-0808">Transferase</keyword>
<dbReference type="AlphaFoldDB" id="A0A221W4Y0"/>
<dbReference type="InterPro" id="IPR016181">
    <property type="entry name" value="Acyl_CoA_acyltransferase"/>
</dbReference>
<dbReference type="PANTHER" id="PTHR42791:SF1">
    <property type="entry name" value="N-ACETYLTRANSFERASE DOMAIN-CONTAINING PROTEIN"/>
    <property type="match status" value="1"/>
</dbReference>
<dbReference type="Gene3D" id="3.40.630.30">
    <property type="match status" value="1"/>
</dbReference>
<dbReference type="EC" id="2.3.1.189" evidence="1"/>
<dbReference type="SUPFAM" id="SSF55729">
    <property type="entry name" value="Acyl-CoA N-acyltransferases (Nat)"/>
    <property type="match status" value="1"/>
</dbReference>
<dbReference type="OrthoDB" id="7057833at2"/>
<dbReference type="PANTHER" id="PTHR42791">
    <property type="entry name" value="GNAT FAMILY ACETYLTRANSFERASE"/>
    <property type="match status" value="1"/>
</dbReference>
<reference evidence="1 2" key="1">
    <citation type="submission" date="2017-07" db="EMBL/GenBank/DDBJ databases">
        <title>Complete genome sequence of Actinoalloteichus hoggarensis DSM 45943, type strain of Actinoalloteichus hoggarensis.</title>
        <authorList>
            <person name="Ruckert C."/>
            <person name="Nouioui I."/>
            <person name="Willmese J."/>
            <person name="van Wezel G."/>
            <person name="Klenk H.-P."/>
            <person name="Kalinowski J."/>
            <person name="Zotchev S.B."/>
        </authorList>
    </citation>
    <scope>NUCLEOTIDE SEQUENCE [LARGE SCALE GENOMIC DNA]</scope>
    <source>
        <strain evidence="1 2">DSM 45943</strain>
    </source>
</reference>
<dbReference type="InterPro" id="IPR052523">
    <property type="entry name" value="Trichothecene_AcTrans"/>
</dbReference>
<dbReference type="GO" id="GO:0035447">
    <property type="term" value="F:mycothiol synthase activity"/>
    <property type="evidence" value="ECO:0007669"/>
    <property type="project" value="UniProtKB-EC"/>
</dbReference>
<name>A0A221W4Y0_9PSEU</name>
<sequence length="203" mass="21673">MVDDHDTLVSSVRKGGPGDVESAVGILTEAFMAEESTRWLFPDDAERQECQQYYYLPLAGQVAADGGLLMVEDKAASLWMPVTGEGTSGPDFGAVDLPPALAAHTERLTSLLTLLGERHPRGQRYLHVSFMGVRPGDQGRGLGSALLRQGLAEADAAGLGVYLETASAGARALFERHGFQAACEPVRLPDGPDITTLWRPAAR</sequence>
<dbReference type="Proteomes" id="UP000204221">
    <property type="component" value="Chromosome"/>
</dbReference>
<keyword evidence="2" id="KW-1185">Reference proteome</keyword>
<dbReference type="CDD" id="cd04301">
    <property type="entry name" value="NAT_SF"/>
    <property type="match status" value="1"/>
</dbReference>
<dbReference type="RefSeq" id="WP_093942175.1">
    <property type="nucleotide sequence ID" value="NZ_CP022521.1"/>
</dbReference>
<dbReference type="KEGG" id="ahg:AHOG_16410"/>
<dbReference type="Pfam" id="PF00583">
    <property type="entry name" value="Acetyltransf_1"/>
    <property type="match status" value="1"/>
</dbReference>
<evidence type="ECO:0000313" key="1">
    <source>
        <dbReference type="EMBL" id="ASO20908.1"/>
    </source>
</evidence>
<evidence type="ECO:0000313" key="2">
    <source>
        <dbReference type="Proteomes" id="UP000204221"/>
    </source>
</evidence>
<accession>A0A221W4Y0</accession>